<sequence length="192" mass="22560">MLFIYLNNCFITAQLRREQCIENEEIIEVNFKPTNQKLANKFLPIWIINEDEPDVLHRETNLMSELGDFVMYQCPKTSSAAVGFDKHNQFVINSFFNMIKGVPKFTQDFRSCQRVNSCSGIIDSRFIIDNQIFVRKSSRFFENENQKNSDLLESLLMRIKDEKIKLPKSHQIMTKTAYVETLVLVNYDLVKE</sequence>
<feature type="non-terminal residue" evidence="1">
    <location>
        <position position="1"/>
    </location>
</feature>
<dbReference type="Proteomes" id="UP001168990">
    <property type="component" value="Unassembled WGS sequence"/>
</dbReference>
<evidence type="ECO:0000313" key="1">
    <source>
        <dbReference type="EMBL" id="KAK0157032.1"/>
    </source>
</evidence>
<dbReference type="AlphaFoldDB" id="A0AA39C349"/>
<comment type="caution">
    <text evidence="1">The sequence shown here is derived from an EMBL/GenBank/DDBJ whole genome shotgun (WGS) entry which is preliminary data.</text>
</comment>
<reference evidence="1" key="1">
    <citation type="journal article" date="2023" name="bioRxiv">
        <title>Scaffold-level genome assemblies of two parasitoid biocontrol wasps reveal the parthenogenesis mechanism and an associated novel virus.</title>
        <authorList>
            <person name="Inwood S."/>
            <person name="Skelly J."/>
            <person name="Guhlin J."/>
            <person name="Harrop T."/>
            <person name="Goldson S."/>
            <person name="Dearden P."/>
        </authorList>
    </citation>
    <scope>NUCLEOTIDE SEQUENCE</scope>
    <source>
        <strain evidence="1">Irish</strain>
        <tissue evidence="1">Whole body</tissue>
    </source>
</reference>
<reference evidence="1" key="2">
    <citation type="submission" date="2023-03" db="EMBL/GenBank/DDBJ databases">
        <authorList>
            <person name="Inwood S.N."/>
            <person name="Skelly J.G."/>
            <person name="Guhlin J."/>
            <person name="Harrop T.W.R."/>
            <person name="Goldson S.G."/>
            <person name="Dearden P.K."/>
        </authorList>
    </citation>
    <scope>NUCLEOTIDE SEQUENCE</scope>
    <source>
        <strain evidence="1">Irish</strain>
        <tissue evidence="1">Whole body</tissue>
    </source>
</reference>
<protein>
    <submittedName>
        <fullName evidence="1">Uncharacterized protein</fullName>
    </submittedName>
</protein>
<proteinExistence type="predicted"/>
<organism evidence="1 2">
    <name type="scientific">Microctonus aethiopoides</name>
    <dbReference type="NCBI Taxonomy" id="144406"/>
    <lineage>
        <taxon>Eukaryota</taxon>
        <taxon>Metazoa</taxon>
        <taxon>Ecdysozoa</taxon>
        <taxon>Arthropoda</taxon>
        <taxon>Hexapoda</taxon>
        <taxon>Insecta</taxon>
        <taxon>Pterygota</taxon>
        <taxon>Neoptera</taxon>
        <taxon>Endopterygota</taxon>
        <taxon>Hymenoptera</taxon>
        <taxon>Apocrita</taxon>
        <taxon>Ichneumonoidea</taxon>
        <taxon>Braconidae</taxon>
        <taxon>Euphorinae</taxon>
        <taxon>Microctonus</taxon>
    </lineage>
</organism>
<accession>A0AA39C349</accession>
<name>A0AA39C349_9HYME</name>
<gene>
    <name evidence="1" type="ORF">PV328_011991</name>
</gene>
<dbReference type="EMBL" id="JAQQBS010001710">
    <property type="protein sequence ID" value="KAK0157032.1"/>
    <property type="molecule type" value="Genomic_DNA"/>
</dbReference>
<keyword evidence="2" id="KW-1185">Reference proteome</keyword>
<evidence type="ECO:0000313" key="2">
    <source>
        <dbReference type="Proteomes" id="UP001168990"/>
    </source>
</evidence>